<evidence type="ECO:0000313" key="2">
    <source>
        <dbReference type="Ensembl" id="ENSSSUP00005014336.1"/>
    </source>
</evidence>
<evidence type="ECO:0000313" key="3">
    <source>
        <dbReference type="Proteomes" id="UP000472268"/>
    </source>
</evidence>
<evidence type="ECO:0000256" key="1">
    <source>
        <dbReference type="SAM" id="MobiDB-lite"/>
    </source>
</evidence>
<organism evidence="2 3">
    <name type="scientific">Suricata suricatta</name>
    <name type="common">Meerkat</name>
    <dbReference type="NCBI Taxonomy" id="37032"/>
    <lineage>
        <taxon>Eukaryota</taxon>
        <taxon>Metazoa</taxon>
        <taxon>Chordata</taxon>
        <taxon>Craniata</taxon>
        <taxon>Vertebrata</taxon>
        <taxon>Euteleostomi</taxon>
        <taxon>Mammalia</taxon>
        <taxon>Eutheria</taxon>
        <taxon>Laurasiatheria</taxon>
        <taxon>Carnivora</taxon>
        <taxon>Feliformia</taxon>
        <taxon>Herpestidae</taxon>
        <taxon>Suricata</taxon>
    </lineage>
</organism>
<reference evidence="2" key="3">
    <citation type="submission" date="2025-09" db="UniProtKB">
        <authorList>
            <consortium name="Ensembl"/>
        </authorList>
    </citation>
    <scope>IDENTIFICATION</scope>
</reference>
<sequence length="125" mass="14828">INITRKSRRPMLNREGRDIIRAKRSVLIPRAARTSLRIRPIRAKRTTRKNTPPPPRQNSILSRGFRKQRNVWPKCHPVLYRLLCKRMIQDLKQLTFWPKYYRMAGACLPSELWPRSSSGVVLYGY</sequence>
<accession>A0A673TZ55</accession>
<dbReference type="Proteomes" id="UP000472268">
    <property type="component" value="Chromosome 5"/>
</dbReference>
<reference evidence="2 3" key="1">
    <citation type="submission" date="2019-05" db="EMBL/GenBank/DDBJ databases">
        <title>A Chromosome-scale Meerkat (S. suricatta) Genome Assembly.</title>
        <authorList>
            <person name="Dudchenko O."/>
            <person name="Lieberman Aiden E."/>
            <person name="Tung J."/>
            <person name="Barreiro L.B."/>
            <person name="Clutton-Brock T.H."/>
        </authorList>
    </citation>
    <scope>NUCLEOTIDE SEQUENCE [LARGE SCALE GENOMIC DNA]</scope>
</reference>
<dbReference type="Ensembl" id="ENSSSUT00005016367.1">
    <property type="protein sequence ID" value="ENSSSUP00005014336.1"/>
    <property type="gene ID" value="ENSSSUG00005009210.1"/>
</dbReference>
<keyword evidence="3" id="KW-1185">Reference proteome</keyword>
<feature type="compositionally biased region" description="Basic residues" evidence="1">
    <location>
        <begin position="39"/>
        <end position="48"/>
    </location>
</feature>
<dbReference type="AlphaFoldDB" id="A0A673TZ55"/>
<feature type="region of interest" description="Disordered" evidence="1">
    <location>
        <begin position="38"/>
        <end position="63"/>
    </location>
</feature>
<name>A0A673TZ55_SURSU</name>
<proteinExistence type="predicted"/>
<protein>
    <submittedName>
        <fullName evidence="2">Uncharacterized protein</fullName>
    </submittedName>
</protein>
<reference evidence="2" key="2">
    <citation type="submission" date="2025-08" db="UniProtKB">
        <authorList>
            <consortium name="Ensembl"/>
        </authorList>
    </citation>
    <scope>IDENTIFICATION</scope>
</reference>